<feature type="compositionally biased region" description="Low complexity" evidence="1">
    <location>
        <begin position="308"/>
        <end position="349"/>
    </location>
</feature>
<feature type="non-terminal residue" evidence="2">
    <location>
        <position position="640"/>
    </location>
</feature>
<feature type="compositionally biased region" description="Low complexity" evidence="1">
    <location>
        <begin position="427"/>
        <end position="479"/>
    </location>
</feature>
<protein>
    <submittedName>
        <fullName evidence="2">Uncharacterized protein</fullName>
    </submittedName>
</protein>
<evidence type="ECO:0000313" key="2">
    <source>
        <dbReference type="EMBL" id="KDN36838.1"/>
    </source>
</evidence>
<sequence>MTHPDTMASAHLPPLPPLPTTSDGSAVGAASSESAASSALQTALLDRRSGYGNVHGHSASGSGSRSSSSSGPRAAAASSFKASVLQLDLRRSGSREHSDSSSLATEFGSLFSAEQQQQRHGVDFSLSRGARELATLPGDTSHISVPPLRNPFSSRPGTISVSSDSPESSLRQRPPRSMLPRQLAPPSSPLPDVPSSSPEPEPSPAPCPGESSSSSPSLSMSSQFDAVLLDGPLARSLQGASAAAVTNIDGMAGNVVLGGGVGVLDLCASVERAAQVAANDSLPPPSSQQQVRSTTPTRTQSLRRSESHSSSTTPDSPSNQTSFKQAAQNLQQQHQSQQAQQQQSSSPSLHAAPISLAHTRHQTRASIDSSSSTSVRWRSLAFLASAISLGSYSSDCLHTTSGAGGGSGGVAPESSSRTTVPSGGGSRLSLDGPSSPRSSGRSGSGHTASSFPSSAAARASSGSSRCSSDAIAPSSSPRHSSSEDARRAQTRQADGLGGAATEAVPAAAGFQQVPIGVDGQAQAPVPSGIPVALPKIIHATTQAYMVSDDRIRPEALASPFIPSAVTAAAVESEARAHESKVKRSLGLARSGSLGGGRKSEPRKTRSHTNLRQQVQAAGVSSADDAEMHSPPIHSPPMHSP</sequence>
<evidence type="ECO:0000313" key="3">
    <source>
        <dbReference type="Proteomes" id="UP000027361"/>
    </source>
</evidence>
<feature type="compositionally biased region" description="Low complexity" evidence="1">
    <location>
        <begin position="208"/>
        <end position="222"/>
    </location>
</feature>
<comment type="caution">
    <text evidence="2">The sequence shown here is derived from an EMBL/GenBank/DDBJ whole genome shotgun (WGS) entry which is preliminary data.</text>
</comment>
<organism evidence="2 3">
    <name type="scientific">Tilletiaria anomala (strain ATCC 24038 / CBS 436.72 / UBC 951)</name>
    <dbReference type="NCBI Taxonomy" id="1037660"/>
    <lineage>
        <taxon>Eukaryota</taxon>
        <taxon>Fungi</taxon>
        <taxon>Dikarya</taxon>
        <taxon>Basidiomycota</taxon>
        <taxon>Ustilaginomycotina</taxon>
        <taxon>Exobasidiomycetes</taxon>
        <taxon>Georgefischeriales</taxon>
        <taxon>Tilletiariaceae</taxon>
        <taxon>Tilletiaria</taxon>
    </lineage>
</organism>
<feature type="region of interest" description="Disordered" evidence="1">
    <location>
        <begin position="1"/>
        <end position="80"/>
    </location>
</feature>
<reference evidence="2 3" key="1">
    <citation type="submission" date="2014-05" db="EMBL/GenBank/DDBJ databases">
        <title>Draft genome sequence of a rare smut relative, Tilletiaria anomala UBC 951.</title>
        <authorList>
            <consortium name="DOE Joint Genome Institute"/>
            <person name="Toome M."/>
            <person name="Kuo A."/>
            <person name="Henrissat B."/>
            <person name="Lipzen A."/>
            <person name="Tritt A."/>
            <person name="Yoshinaga Y."/>
            <person name="Zane M."/>
            <person name="Barry K."/>
            <person name="Grigoriev I.V."/>
            <person name="Spatafora J.W."/>
            <person name="Aimea M.C."/>
        </authorList>
    </citation>
    <scope>NUCLEOTIDE SEQUENCE [LARGE SCALE GENOMIC DNA]</scope>
    <source>
        <strain evidence="2 3">UBC 951</strain>
    </source>
</reference>
<dbReference type="EMBL" id="JMSN01000155">
    <property type="protein sequence ID" value="KDN36838.1"/>
    <property type="molecule type" value="Genomic_DNA"/>
</dbReference>
<feature type="region of interest" description="Disordered" evidence="1">
    <location>
        <begin position="277"/>
        <end position="349"/>
    </location>
</feature>
<dbReference type="OMA" id="TISARRM"/>
<feature type="region of interest" description="Disordered" evidence="1">
    <location>
        <begin position="576"/>
        <end position="640"/>
    </location>
</feature>
<dbReference type="AlphaFoldDB" id="A0A066V9A6"/>
<feature type="compositionally biased region" description="Pro residues" evidence="1">
    <location>
        <begin position="186"/>
        <end position="207"/>
    </location>
</feature>
<dbReference type="Proteomes" id="UP000027361">
    <property type="component" value="Unassembled WGS sequence"/>
</dbReference>
<feature type="region of interest" description="Disordered" evidence="1">
    <location>
        <begin position="133"/>
        <end position="223"/>
    </location>
</feature>
<evidence type="ECO:0000256" key="1">
    <source>
        <dbReference type="SAM" id="MobiDB-lite"/>
    </source>
</evidence>
<feature type="compositionally biased region" description="Low complexity" evidence="1">
    <location>
        <begin position="58"/>
        <end position="79"/>
    </location>
</feature>
<accession>A0A066V9A6</accession>
<feature type="compositionally biased region" description="Polar residues" evidence="1">
    <location>
        <begin position="151"/>
        <end position="171"/>
    </location>
</feature>
<dbReference type="InParanoid" id="A0A066V9A6"/>
<gene>
    <name evidence="2" type="ORF">K437DRAFT_48374</name>
</gene>
<feature type="compositionally biased region" description="Polar residues" evidence="1">
    <location>
        <begin position="287"/>
        <end position="298"/>
    </location>
</feature>
<dbReference type="GeneID" id="25267534"/>
<feature type="region of interest" description="Disordered" evidence="1">
    <location>
        <begin position="403"/>
        <end position="500"/>
    </location>
</feature>
<dbReference type="RefSeq" id="XP_013240184.1">
    <property type="nucleotide sequence ID" value="XM_013384730.1"/>
</dbReference>
<proteinExistence type="predicted"/>
<feature type="compositionally biased region" description="Low complexity" evidence="1">
    <location>
        <begin position="25"/>
        <end position="39"/>
    </location>
</feature>
<keyword evidence="3" id="KW-1185">Reference proteome</keyword>
<dbReference type="HOGENOM" id="CLU_427717_0_0_1"/>
<name>A0A066V9A6_TILAU</name>